<gene>
    <name evidence="2" type="ORF">DFR34_10396</name>
</gene>
<feature type="region of interest" description="Disordered" evidence="1">
    <location>
        <begin position="273"/>
        <end position="292"/>
    </location>
</feature>
<feature type="region of interest" description="Disordered" evidence="1">
    <location>
        <begin position="306"/>
        <end position="334"/>
    </location>
</feature>
<name>A0A318KYC7_9NEIS</name>
<dbReference type="Proteomes" id="UP000247555">
    <property type="component" value="Unassembled WGS sequence"/>
</dbReference>
<dbReference type="EMBL" id="QJKI01000003">
    <property type="protein sequence ID" value="PXX80755.1"/>
    <property type="molecule type" value="Genomic_DNA"/>
</dbReference>
<comment type="caution">
    <text evidence="2">The sequence shown here is derived from an EMBL/GenBank/DDBJ whole genome shotgun (WGS) entry which is preliminary data.</text>
</comment>
<feature type="region of interest" description="Disordered" evidence="1">
    <location>
        <begin position="92"/>
        <end position="112"/>
    </location>
</feature>
<evidence type="ECO:0000313" key="2">
    <source>
        <dbReference type="EMBL" id="PXX80755.1"/>
    </source>
</evidence>
<evidence type="ECO:0000256" key="1">
    <source>
        <dbReference type="SAM" id="MobiDB-lite"/>
    </source>
</evidence>
<feature type="region of interest" description="Disordered" evidence="1">
    <location>
        <begin position="138"/>
        <end position="180"/>
    </location>
</feature>
<dbReference type="AlphaFoldDB" id="A0A318KYC7"/>
<feature type="compositionally biased region" description="Basic residues" evidence="1">
    <location>
        <begin position="140"/>
        <end position="150"/>
    </location>
</feature>
<organism evidence="2 3">
    <name type="scientific">Rivihabitans pingtungensis</name>
    <dbReference type="NCBI Taxonomy" id="1054498"/>
    <lineage>
        <taxon>Bacteria</taxon>
        <taxon>Pseudomonadati</taxon>
        <taxon>Pseudomonadota</taxon>
        <taxon>Betaproteobacteria</taxon>
        <taxon>Neisseriales</taxon>
        <taxon>Aquaspirillaceae</taxon>
        <taxon>Rivihabitans</taxon>
    </lineage>
</organism>
<evidence type="ECO:0000313" key="3">
    <source>
        <dbReference type="Proteomes" id="UP000247555"/>
    </source>
</evidence>
<accession>A0A318KYC7</accession>
<keyword evidence="3" id="KW-1185">Reference proteome</keyword>
<feature type="compositionally biased region" description="Polar residues" evidence="1">
    <location>
        <begin position="277"/>
        <end position="292"/>
    </location>
</feature>
<protein>
    <submittedName>
        <fullName evidence="2">Uncharacterized protein</fullName>
    </submittedName>
</protein>
<reference evidence="2 3" key="1">
    <citation type="submission" date="2018-05" db="EMBL/GenBank/DDBJ databases">
        <title>Genomic Encyclopedia of Type Strains, Phase IV (KMG-IV): sequencing the most valuable type-strain genomes for metagenomic binning, comparative biology and taxonomic classification.</title>
        <authorList>
            <person name="Goeker M."/>
        </authorList>
    </citation>
    <scope>NUCLEOTIDE SEQUENCE [LARGE SCALE GENOMIC DNA]</scope>
    <source>
        <strain evidence="2 3">DSM 29661</strain>
    </source>
</reference>
<sequence>MAHQHAVFVHHRVGVRLAGKAHAQLVFGRQLHTDDDPGGAFVGGIIQWLAIGQNRIRVALGVQPAQHGVGLKRIRRGFDKARPARVGFQLRARQAGRHTQQQGKTAQPLPRANTRRRVIQHQQAGGDTQQYHANQAIARTGKKRHRHRTQGPRCQQRGGHGHLTPAAAHPAERLGHAQRQKQIGQIRHLHLAIENAGRVKRRLAQHQPGPQIVRPLNPHRQTQRHKHPVEHHRARAARCGAAQLHHPHAQQQGQRAFQPLAAQLFQGFLGVHGHGGNLNQQPGRQRQINPQSGLAAPLRRHRLTHRRHTEHTQGQPGHQRIAQGHGVRNRPDNQ</sequence>
<proteinExistence type="predicted"/>